<sequence length="245" mass="25126">MRPGILAAALATGLVLTGCAPIGGSLGLDAVAAERADRAEARVEALLASYAEYLTDRWPGILLPETTVEAWLGPGVWTTAFQNCASEAAGRDVVVDVDAGITSSPPPRTAGELRDVETAIYLCQGRLPPPGLGASDPGPIEIAWVTAYARDALPTCLRREGVAAEPLPDDPFAILSGGATPGWDPYRAARGDAPALRRLQALCPHPSVLLSTISPVGEPVGEPIGEPVGEPIGEPGGEPSAEDGS</sequence>
<name>A0ABY5FUS0_9MICO</name>
<protein>
    <recommendedName>
        <fullName evidence="4">Lipoprotein</fullName>
    </recommendedName>
</protein>
<evidence type="ECO:0000256" key="1">
    <source>
        <dbReference type="SAM" id="MobiDB-lite"/>
    </source>
</evidence>
<reference evidence="2" key="1">
    <citation type="submission" date="2022-07" db="EMBL/GenBank/DDBJ databases">
        <title>Taxonomic analysis of Microcella humidisoli nov. sp., isolated from riverside soil.</title>
        <authorList>
            <person name="Molina K.M."/>
            <person name="Kim S.B."/>
        </authorList>
    </citation>
    <scope>NUCLEOTIDE SEQUENCE</scope>
    <source>
        <strain evidence="2">MMS21-STM10</strain>
    </source>
</reference>
<gene>
    <name evidence="2" type="ORF">NNL39_10190</name>
</gene>
<dbReference type="Proteomes" id="UP001060039">
    <property type="component" value="Chromosome"/>
</dbReference>
<evidence type="ECO:0008006" key="4">
    <source>
        <dbReference type="Google" id="ProtNLM"/>
    </source>
</evidence>
<dbReference type="PROSITE" id="PS51257">
    <property type="entry name" value="PROKAR_LIPOPROTEIN"/>
    <property type="match status" value="1"/>
</dbReference>
<accession>A0ABY5FUS0</accession>
<feature type="region of interest" description="Disordered" evidence="1">
    <location>
        <begin position="217"/>
        <end position="245"/>
    </location>
</feature>
<feature type="compositionally biased region" description="Low complexity" evidence="1">
    <location>
        <begin position="217"/>
        <end position="239"/>
    </location>
</feature>
<dbReference type="RefSeq" id="WP_255159174.1">
    <property type="nucleotide sequence ID" value="NZ_CP101497.1"/>
</dbReference>
<evidence type="ECO:0000313" key="2">
    <source>
        <dbReference type="EMBL" id="UTT62033.1"/>
    </source>
</evidence>
<dbReference type="EMBL" id="CP101497">
    <property type="protein sequence ID" value="UTT62033.1"/>
    <property type="molecule type" value="Genomic_DNA"/>
</dbReference>
<organism evidence="2 3">
    <name type="scientific">Microcella humidisoli</name>
    <dbReference type="NCBI Taxonomy" id="2963406"/>
    <lineage>
        <taxon>Bacteria</taxon>
        <taxon>Bacillati</taxon>
        <taxon>Actinomycetota</taxon>
        <taxon>Actinomycetes</taxon>
        <taxon>Micrococcales</taxon>
        <taxon>Microbacteriaceae</taxon>
        <taxon>Microcella</taxon>
    </lineage>
</organism>
<evidence type="ECO:0000313" key="3">
    <source>
        <dbReference type="Proteomes" id="UP001060039"/>
    </source>
</evidence>
<proteinExistence type="predicted"/>
<keyword evidence="3" id="KW-1185">Reference proteome</keyword>